<dbReference type="Proteomes" id="UP000605970">
    <property type="component" value="Unassembled WGS sequence"/>
</dbReference>
<keyword evidence="1" id="KW-0732">Signal</keyword>
<name>A0A8S9ZVH1_9BILA</name>
<sequence>MNILIINLFLFFISYCFALECKRYSINDVVAGNAIDLGNKILAARERNETCDEDDSYCVTYFRHYKLSNITITLRSCESFWRLILMLNSNRGDDNINNNCENHDGKLHENDSFEYSVNCCKTDFCNE</sequence>
<gene>
    <name evidence="2" type="ORF">Mgra_00002897</name>
</gene>
<dbReference type="OrthoDB" id="5887229at2759"/>
<proteinExistence type="predicted"/>
<reference evidence="2" key="1">
    <citation type="journal article" date="2020" name="Ecol. Evol.">
        <title>Genome structure and content of the rice root-knot nematode (Meloidogyne graminicola).</title>
        <authorList>
            <person name="Phan N.T."/>
            <person name="Danchin E.G.J."/>
            <person name="Klopp C."/>
            <person name="Perfus-Barbeoch L."/>
            <person name="Kozlowski D.K."/>
            <person name="Koutsovoulos G.D."/>
            <person name="Lopez-Roques C."/>
            <person name="Bouchez O."/>
            <person name="Zahm M."/>
            <person name="Besnard G."/>
            <person name="Bellafiore S."/>
        </authorList>
    </citation>
    <scope>NUCLEOTIDE SEQUENCE</scope>
    <source>
        <strain evidence="2">VN-18</strain>
    </source>
</reference>
<feature type="signal peptide" evidence="1">
    <location>
        <begin position="1"/>
        <end position="18"/>
    </location>
</feature>
<keyword evidence="3" id="KW-1185">Reference proteome</keyword>
<comment type="caution">
    <text evidence="2">The sequence shown here is derived from an EMBL/GenBank/DDBJ whole genome shotgun (WGS) entry which is preliminary data.</text>
</comment>
<evidence type="ECO:0000313" key="2">
    <source>
        <dbReference type="EMBL" id="KAF7637640.1"/>
    </source>
</evidence>
<evidence type="ECO:0000313" key="3">
    <source>
        <dbReference type="Proteomes" id="UP000605970"/>
    </source>
</evidence>
<protein>
    <submittedName>
        <fullName evidence="2">Uncharacterized protein</fullName>
    </submittedName>
</protein>
<evidence type="ECO:0000256" key="1">
    <source>
        <dbReference type="SAM" id="SignalP"/>
    </source>
</evidence>
<dbReference type="AlphaFoldDB" id="A0A8S9ZVH1"/>
<dbReference type="SUPFAM" id="SSF57302">
    <property type="entry name" value="Snake toxin-like"/>
    <property type="match status" value="1"/>
</dbReference>
<dbReference type="EMBL" id="JABEBT010000018">
    <property type="protein sequence ID" value="KAF7637640.1"/>
    <property type="molecule type" value="Genomic_DNA"/>
</dbReference>
<accession>A0A8S9ZVH1</accession>
<dbReference type="InterPro" id="IPR045860">
    <property type="entry name" value="Snake_toxin-like_sf"/>
</dbReference>
<feature type="chain" id="PRO_5035735781" evidence="1">
    <location>
        <begin position="19"/>
        <end position="127"/>
    </location>
</feature>
<organism evidence="2 3">
    <name type="scientific">Meloidogyne graminicola</name>
    <dbReference type="NCBI Taxonomy" id="189291"/>
    <lineage>
        <taxon>Eukaryota</taxon>
        <taxon>Metazoa</taxon>
        <taxon>Ecdysozoa</taxon>
        <taxon>Nematoda</taxon>
        <taxon>Chromadorea</taxon>
        <taxon>Rhabditida</taxon>
        <taxon>Tylenchina</taxon>
        <taxon>Tylenchomorpha</taxon>
        <taxon>Tylenchoidea</taxon>
        <taxon>Meloidogynidae</taxon>
        <taxon>Meloidogyninae</taxon>
        <taxon>Meloidogyne</taxon>
    </lineage>
</organism>